<evidence type="ECO:0000313" key="1">
    <source>
        <dbReference type="EMBL" id="CAK9160160.1"/>
    </source>
</evidence>
<name>A0ABC8SSW0_9AQUA</name>
<dbReference type="EMBL" id="CAUOFW020003477">
    <property type="protein sequence ID" value="CAK9160160.1"/>
    <property type="molecule type" value="Genomic_DNA"/>
</dbReference>
<protein>
    <submittedName>
        <fullName evidence="1">Uncharacterized protein</fullName>
    </submittedName>
</protein>
<reference evidence="1 2" key="1">
    <citation type="submission" date="2024-02" db="EMBL/GenBank/DDBJ databases">
        <authorList>
            <person name="Vignale AGUSTIN F."/>
            <person name="Sosa J E."/>
            <person name="Modenutti C."/>
        </authorList>
    </citation>
    <scope>NUCLEOTIDE SEQUENCE [LARGE SCALE GENOMIC DNA]</scope>
</reference>
<accession>A0ABC8SSW0</accession>
<evidence type="ECO:0000313" key="2">
    <source>
        <dbReference type="Proteomes" id="UP001642360"/>
    </source>
</evidence>
<sequence>MLYTEDGILVAEDFCRNSELQFWESGLDLHNQHYIERIKELQCQLDMVKEIVRPGCSEEVLNVALNSISSLVRILSMLSSKQKPHASL</sequence>
<comment type="caution">
    <text evidence="1">The sequence shown here is derived from an EMBL/GenBank/DDBJ whole genome shotgun (WGS) entry which is preliminary data.</text>
</comment>
<proteinExistence type="predicted"/>
<dbReference type="AlphaFoldDB" id="A0ABC8SSW0"/>
<gene>
    <name evidence="1" type="ORF">ILEXP_LOCUS28892</name>
</gene>
<keyword evidence="2" id="KW-1185">Reference proteome</keyword>
<dbReference type="Proteomes" id="UP001642360">
    <property type="component" value="Unassembled WGS sequence"/>
</dbReference>
<organism evidence="1 2">
    <name type="scientific">Ilex paraguariensis</name>
    <name type="common">yerba mate</name>
    <dbReference type="NCBI Taxonomy" id="185542"/>
    <lineage>
        <taxon>Eukaryota</taxon>
        <taxon>Viridiplantae</taxon>
        <taxon>Streptophyta</taxon>
        <taxon>Embryophyta</taxon>
        <taxon>Tracheophyta</taxon>
        <taxon>Spermatophyta</taxon>
        <taxon>Magnoliopsida</taxon>
        <taxon>eudicotyledons</taxon>
        <taxon>Gunneridae</taxon>
        <taxon>Pentapetalae</taxon>
        <taxon>asterids</taxon>
        <taxon>campanulids</taxon>
        <taxon>Aquifoliales</taxon>
        <taxon>Aquifoliaceae</taxon>
        <taxon>Ilex</taxon>
    </lineage>
</organism>